<evidence type="ECO:0000256" key="1">
    <source>
        <dbReference type="SAM" id="MobiDB-lite"/>
    </source>
</evidence>
<dbReference type="EMBL" id="OCST01000001">
    <property type="protein sequence ID" value="SOE53845.1"/>
    <property type="molecule type" value="Genomic_DNA"/>
</dbReference>
<evidence type="ECO:0000313" key="2">
    <source>
        <dbReference type="EMBL" id="SOE53845.1"/>
    </source>
</evidence>
<dbReference type="InterPro" id="IPR025904">
    <property type="entry name" value="Tubulin-like"/>
</dbReference>
<proteinExistence type="predicted"/>
<organism evidence="2 3">
    <name type="scientific">Salinibacterium xinjiangense</name>
    <dbReference type="NCBI Taxonomy" id="386302"/>
    <lineage>
        <taxon>Bacteria</taxon>
        <taxon>Bacillati</taxon>
        <taxon>Actinomycetota</taxon>
        <taxon>Actinomycetes</taxon>
        <taxon>Micrococcales</taxon>
        <taxon>Microbacteriaceae</taxon>
        <taxon>Salinibacterium</taxon>
    </lineage>
</organism>
<keyword evidence="3" id="KW-1185">Reference proteome</keyword>
<dbReference type="RefSeq" id="WP_097059721.1">
    <property type="nucleotide sequence ID" value="NZ_BMLC01000002.1"/>
</dbReference>
<sequence>MRKFLVVGCGGSGGATLAYMMDQLRSEVAAKGVDRIPDGWQFIHIDVPVSPESEAPGLGSVRDLGGTYYGTGASGVSYAELDHRVSQLLRQTNSLGSIATWSPRTPEEVDVPISAGAGQYRSIGRMITLNKAAMVRQSLEEAWKRLFKVETDGEMADLLFKMPALGSFNPEDPPIVIVVSSMAGGAGASMAIDVCRLLTLIPGLSSTLMGVFMVSADLFDGLPQAARTGVRANSLAMLGEIVAAQSGAAREHDVALLEALGHQNGDGERVPFARVFPVGRYIGAQGTQFGDGSAQAVYRGLGRGLAAMMSSGSATKQFVAYDLGNTGALPMDRDHFGWGVTGNSLPWGSFGFASLSMGRERYREYAAQRLARTAVDRLIAGHMQKGSTASPSQQIDVLLGSQWARICADLSLPADTGKPDTGKPDTGPMLDWFLGTAYPREQVEGTARTLVESQLSSFIPSPGGVAAAQWLPVLKTKLRERRSAMAAGVSQAAHQWAYGWQQSFVEHLIAVTEGAVATFGVPFATAMLDRVEEHLSNTVIKGLEELSKRGPQDIASVPQDFEAKIGAIRGAISNGQDVVDQLSGSYRKVFRDGLAAQSAGLAGQILATSASGLTGPLKASLNEGHTLLANAKASNDQHTGIANLATEIYGAWPSDHDAKVPNRFDVANNEVLLTRSSDFPAQYQGDVMLAVQTPGDEALNFVGARATAIGQIIGGTWRTTGAARPPLGLITQSAPWRTAVFAVNPITNAVQVPTNAQFDVHVRPAEVLARARQFVGRPMESFDRFCNVSLGEFVKGIGATESEIAGRRRDISSKFRDALTLARPFVSVNTTAVLTMHGTEMAYRYKFSDIPFDKIQVVVNELTAALESTPAIDSSSFDNLREALSDTEGVTKIDIFGSYPNYSPIVFDSILEPVAKEWAMMPTMGRSDFWKWRRSRPLTAALPMGAEERRAMVGGWFIGQIVGHIRIPEAPYTTGVQIWDPETTRWVGFPNPLLTPPTSKGFANYDWLPAVLESILLAISRAHEAPVMGSLRAYRLLRELSDAGSQEPAGGLLEGSAKNTIGAWLATGVTAGGLPSRVPNIASAQTGQERLELTRVWLQGIEKLAGEQFLAAGESGATGGGAFSAITSRAQASSTPIFHDVAGDVFVEVRKILGMLEEALAVGSGVGPLPVAAQSPPERPEDFTLPEGGVF</sequence>
<reference evidence="2 3" key="1">
    <citation type="submission" date="2017-09" db="EMBL/GenBank/DDBJ databases">
        <authorList>
            <person name="Ehlers B."/>
            <person name="Leendertz F.H."/>
        </authorList>
    </citation>
    <scope>NUCLEOTIDE SEQUENCE [LARGE SCALE GENOMIC DNA]</scope>
    <source>
        <strain evidence="2 3">CGMCC 1.05381</strain>
    </source>
</reference>
<dbReference type="OrthoDB" id="4795870at2"/>
<dbReference type="Pfam" id="PF13809">
    <property type="entry name" value="Tubulin_2"/>
    <property type="match status" value="1"/>
</dbReference>
<accession>A0A2C8YT61</accession>
<feature type="region of interest" description="Disordered" evidence="1">
    <location>
        <begin position="1171"/>
        <end position="1191"/>
    </location>
</feature>
<dbReference type="AlphaFoldDB" id="A0A2C8YT61"/>
<name>A0A2C8YT61_9MICO</name>
<gene>
    <name evidence="2" type="ORF">SAMN06296378_0618</name>
</gene>
<dbReference type="Proteomes" id="UP000219440">
    <property type="component" value="Unassembled WGS sequence"/>
</dbReference>
<evidence type="ECO:0000313" key="3">
    <source>
        <dbReference type="Proteomes" id="UP000219440"/>
    </source>
</evidence>
<protein>
    <submittedName>
        <fullName evidence="2">Tubulin like</fullName>
    </submittedName>
</protein>